<dbReference type="PANTHER" id="PTHR11226">
    <property type="entry name" value="UDP-GLUCOSE GLYCOPROTEIN:GLUCOSYLTRANSFERASE"/>
    <property type="match status" value="1"/>
</dbReference>
<dbReference type="Pfam" id="PF18403">
    <property type="entry name" value="Thioredoxin_15"/>
    <property type="match status" value="1"/>
</dbReference>
<evidence type="ECO:0000256" key="8">
    <source>
        <dbReference type="ARBA" id="ARBA00023180"/>
    </source>
</evidence>
<dbReference type="GO" id="GO:0036503">
    <property type="term" value="P:ERAD pathway"/>
    <property type="evidence" value="ECO:0007669"/>
    <property type="project" value="TreeGrafter"/>
</dbReference>
<dbReference type="InterPro" id="IPR040694">
    <property type="entry name" value="UGGT_TRXL_2"/>
</dbReference>
<feature type="domain" description="Glucosyltransferase 24 catalytic" evidence="15">
    <location>
        <begin position="1093"/>
        <end position="1359"/>
    </location>
</feature>
<feature type="compositionally biased region" description="Polar residues" evidence="9">
    <location>
        <begin position="1391"/>
        <end position="1407"/>
    </location>
</feature>
<dbReference type="GO" id="GO:0051082">
    <property type="term" value="F:unfolded protein binding"/>
    <property type="evidence" value="ECO:0007669"/>
    <property type="project" value="TreeGrafter"/>
</dbReference>
<keyword evidence="6 10" id="KW-0732">Signal</keyword>
<dbReference type="InterPro" id="IPR029044">
    <property type="entry name" value="Nucleotide-diphossugar_trans"/>
</dbReference>
<dbReference type="InterPro" id="IPR009448">
    <property type="entry name" value="UDP-g_GGtrans"/>
</dbReference>
<dbReference type="InterPro" id="IPR040525">
    <property type="entry name" value="UGGT_TRXL_4"/>
</dbReference>
<keyword evidence="7" id="KW-0256">Endoplasmic reticulum</keyword>
<dbReference type="Pfam" id="PF06427">
    <property type="entry name" value="UDP-g_GGTase"/>
    <property type="match status" value="1"/>
</dbReference>
<comment type="caution">
    <text evidence="16">The sequence shown here is derived from an EMBL/GenBank/DDBJ whole genome shotgun (WGS) entry which is preliminary data.</text>
</comment>
<dbReference type="InterPro" id="IPR040497">
    <property type="entry name" value="Glyco_transf_24"/>
</dbReference>
<dbReference type="UniPathway" id="UPA00378"/>
<sequence length="1414" mass="160426">MLLLLVAIPLLATVCYASSVSISLEASFGRPPYLLELLWVRQPYKRNGLTNGRETAAQENESCYFPLLNRIAEGTFADLTEEKTYERFLETLRNDGHLDRDGISLFQYALSIHSAAPRIEAHYQFYNSTVEKSLGKGQDAVCQIWVHFNEKQYCSPTLERAQQDYDGPEKELPFDRVTGKGPASILYADIESPLFAHFHQTLSETAMAGQTSYRVRYRPMRQGGPLLVSGYGVELALKRTDYIVIDDRQTGGAESPTEDMPDLKPLSSSEITVLGVKTASYVYDSEDPLATLEEILQDFPKWASKLASNNVSQAFVEEWQSNRNTYLNQGYNVIWMNGLQVDARHVNAYALLDKIRYERDLIKGFKGFTSKEAISLISHTAIAQAKTNNEPPRYDWQGPVIWLNNIEQDKRYQAWSAESSGLNQMMYPGQLPAIKRDIHNVVFAADFADPKDLDIIETLQVFVQRNYPVRLGFVARISDANSAKQDVLVRYLMDYYGSKVAYEWLQASVKSKTGYSWATFDKFISGQEVVDEKESLTEKEIFELYEEKAAETKAYLERLGLTGPSPPILVNGVAIPRNDMWMQSMINRVSIDLQALQSRTYYEAIPYDEWLAGFFLQGAMTKRNGMIIPEDEDMVQTFPIKDLDLPRVSEDADSMKQFLTHWVFVLDLDSESGRDILHEAMEFKKTQPEAEIRILHNSAGNLNLHSSRFMPGSLTPEEVQQILQEPKAEVDELAETFWQRFEDTVSAWGLKPGENAILLNGRLIGPLKSFSAEDFLSLMNYERKKRIAPVATALAGLGLEDKITSALKHAEITSLVTRSGRSEIPEGIFDTSSTIRMNAFEAWDGGIKKGDPDSNIQIVASIDPASEIAQRWVPILRVLSELDGVHLRVYLNPRDTLQDLPIKRFYRHVLHSKPGNANAAFDVPRQVLLNLALDVPPAWLVAAKETTYDLDNLKLEKGETVEAVYALEHILIEGHSRDVTNGQPPRGVQLVLGNDDTLIMANVGYFQFKSNPGFYSIALKGGRSAEIFNIDGLGTDGYYSNDTDTEIALMSFQGKTLFPRLSRLPGHEEDDVLEEKKAGWNLWPSKSKQHADINIFSVASGHLYERMLNIMMVSVMKNTKHTVKFWFISQFLSPSFKETVPALAAHYGFDYEMVTYKWPHWLRGQKEKQREIWGYKILFLDVLFPLSLDKVIFVDADQIVRTDMYDLVTHDLKGAPYGFTPMCDSRTEMEGYRFWKQGYWKNALRGRPYHISALYVVDLKLFRQMAAGDRLRGQYHQLSADPNSLSNLDQDLPNNMQMTLPIHSLPQEWLWCETWCSDESLKDAKTIDLCNNPETKEPKLTRARRQVPEWTKYDDEIANVIQRRQGGGVQEELDNSGGKAVTESTDEVKIATSTAPIATPSDQGKQQEQIKDEL</sequence>
<evidence type="ECO:0000256" key="7">
    <source>
        <dbReference type="ARBA" id="ARBA00022824"/>
    </source>
</evidence>
<proteinExistence type="inferred from homology"/>
<protein>
    <recommendedName>
        <fullName evidence="18">UDP-glucose:glycoprotein glucosyltransferase</fullName>
    </recommendedName>
</protein>
<evidence type="ECO:0000256" key="6">
    <source>
        <dbReference type="ARBA" id="ARBA00022729"/>
    </source>
</evidence>
<comment type="pathway">
    <text evidence="3">Protein modification; protein glycosylation.</text>
</comment>
<dbReference type="FunFam" id="3.90.550.10:FF:000065">
    <property type="entry name" value="UDP-glucose:glycoprotein glucosyltransferase, putative"/>
    <property type="match status" value="1"/>
</dbReference>
<dbReference type="GO" id="GO:0018279">
    <property type="term" value="P:protein N-linked glycosylation via asparagine"/>
    <property type="evidence" value="ECO:0007669"/>
    <property type="project" value="TreeGrafter"/>
</dbReference>
<name>A0A8H3FVF4_9LECA</name>
<evidence type="ECO:0000259" key="13">
    <source>
        <dbReference type="Pfam" id="PF18402"/>
    </source>
</evidence>
<dbReference type="SUPFAM" id="SSF53448">
    <property type="entry name" value="Nucleotide-diphospho-sugar transferases"/>
    <property type="match status" value="1"/>
</dbReference>
<evidence type="ECO:0000259" key="14">
    <source>
        <dbReference type="Pfam" id="PF18403"/>
    </source>
</evidence>
<feature type="domain" description="UGGT thioredoxin-like" evidence="12">
    <location>
        <begin position="261"/>
        <end position="388"/>
    </location>
</feature>
<dbReference type="Pfam" id="PF18400">
    <property type="entry name" value="Thioredoxin_12"/>
    <property type="match status" value="1"/>
</dbReference>
<keyword evidence="17" id="KW-1185">Reference proteome</keyword>
<evidence type="ECO:0000313" key="16">
    <source>
        <dbReference type="EMBL" id="CAF9930780.1"/>
    </source>
</evidence>
<evidence type="ECO:0000259" key="12">
    <source>
        <dbReference type="Pfam" id="PF18401"/>
    </source>
</evidence>
<dbReference type="PANTHER" id="PTHR11226:SF0">
    <property type="entry name" value="UDP-GLUCOSE:GLYCOPROTEIN GLUCOSYLTRANSFERASE"/>
    <property type="match status" value="1"/>
</dbReference>
<comment type="similarity">
    <text evidence="4">Belongs to the glycosyltransferase 8 family.</text>
</comment>
<evidence type="ECO:0000256" key="3">
    <source>
        <dbReference type="ARBA" id="ARBA00004922"/>
    </source>
</evidence>
<dbReference type="OrthoDB" id="27683at2759"/>
<evidence type="ECO:0008006" key="18">
    <source>
        <dbReference type="Google" id="ProtNLM"/>
    </source>
</evidence>
<dbReference type="GO" id="GO:0003980">
    <property type="term" value="F:UDP-glucose:glycoprotein glucosyltransferase activity"/>
    <property type="evidence" value="ECO:0007669"/>
    <property type="project" value="InterPro"/>
</dbReference>
<dbReference type="InterPro" id="IPR040692">
    <property type="entry name" value="UGGT_TRXL_3"/>
</dbReference>
<dbReference type="Pfam" id="PF18402">
    <property type="entry name" value="Thioredoxin_14"/>
    <property type="match status" value="1"/>
</dbReference>
<evidence type="ECO:0000256" key="10">
    <source>
        <dbReference type="SAM" id="SignalP"/>
    </source>
</evidence>
<evidence type="ECO:0000259" key="11">
    <source>
        <dbReference type="Pfam" id="PF18400"/>
    </source>
</evidence>
<comment type="subcellular location">
    <subcellularLocation>
        <location evidence="2">Endoplasmic reticulum lumen</location>
    </subcellularLocation>
</comment>
<dbReference type="GO" id="GO:0005788">
    <property type="term" value="C:endoplasmic reticulum lumen"/>
    <property type="evidence" value="ECO:0007669"/>
    <property type="project" value="UniProtKB-SubCell"/>
</dbReference>
<dbReference type="Proteomes" id="UP000664169">
    <property type="component" value="Unassembled WGS sequence"/>
</dbReference>
<feature type="region of interest" description="Disordered" evidence="9">
    <location>
        <begin position="1366"/>
        <end position="1414"/>
    </location>
</feature>
<comment type="cofactor">
    <cofactor evidence="1">
        <name>Ca(2+)</name>
        <dbReference type="ChEBI" id="CHEBI:29108"/>
    </cofactor>
</comment>
<dbReference type="Pfam" id="PF18404">
    <property type="entry name" value="Glyco_transf_24"/>
    <property type="match status" value="1"/>
</dbReference>
<feature type="domain" description="UGGT thioredoxin-like" evidence="13">
    <location>
        <begin position="398"/>
        <end position="627"/>
    </location>
</feature>
<evidence type="ECO:0000259" key="15">
    <source>
        <dbReference type="Pfam" id="PF18404"/>
    </source>
</evidence>
<reference evidence="16" key="1">
    <citation type="submission" date="2021-03" db="EMBL/GenBank/DDBJ databases">
        <authorList>
            <person name="Tagirdzhanova G."/>
        </authorList>
    </citation>
    <scope>NUCLEOTIDE SEQUENCE</scope>
</reference>
<evidence type="ECO:0000256" key="1">
    <source>
        <dbReference type="ARBA" id="ARBA00001913"/>
    </source>
</evidence>
<evidence type="ECO:0000256" key="5">
    <source>
        <dbReference type="ARBA" id="ARBA00022679"/>
    </source>
</evidence>
<keyword evidence="8" id="KW-0325">Glycoprotein</keyword>
<dbReference type="EMBL" id="CAJPDQ010000036">
    <property type="protein sequence ID" value="CAF9930780.1"/>
    <property type="molecule type" value="Genomic_DNA"/>
</dbReference>
<feature type="domain" description="UDP-glucose:glycoprotein glucosyltransferase thioredoxin-like" evidence="14">
    <location>
        <begin position="645"/>
        <end position="816"/>
    </location>
</feature>
<evidence type="ECO:0000313" key="17">
    <source>
        <dbReference type="Proteomes" id="UP000664169"/>
    </source>
</evidence>
<feature type="chain" id="PRO_5034103604" description="UDP-glucose:glycoprotein glucosyltransferase" evidence="10">
    <location>
        <begin position="18"/>
        <end position="1414"/>
    </location>
</feature>
<dbReference type="CDD" id="cd06432">
    <property type="entry name" value="GT8_HUGT1_C_like"/>
    <property type="match status" value="1"/>
</dbReference>
<evidence type="ECO:0000256" key="4">
    <source>
        <dbReference type="ARBA" id="ARBA00006351"/>
    </source>
</evidence>
<accession>A0A8H3FVF4</accession>
<organism evidence="16 17">
    <name type="scientific">Gomphillus americanus</name>
    <dbReference type="NCBI Taxonomy" id="1940652"/>
    <lineage>
        <taxon>Eukaryota</taxon>
        <taxon>Fungi</taxon>
        <taxon>Dikarya</taxon>
        <taxon>Ascomycota</taxon>
        <taxon>Pezizomycotina</taxon>
        <taxon>Lecanoromycetes</taxon>
        <taxon>OSLEUM clade</taxon>
        <taxon>Ostropomycetidae</taxon>
        <taxon>Ostropales</taxon>
        <taxon>Graphidaceae</taxon>
        <taxon>Gomphilloideae</taxon>
        <taxon>Gomphillus</taxon>
    </lineage>
</organism>
<evidence type="ECO:0000256" key="9">
    <source>
        <dbReference type="SAM" id="MobiDB-lite"/>
    </source>
</evidence>
<feature type="signal peptide" evidence="10">
    <location>
        <begin position="1"/>
        <end position="17"/>
    </location>
</feature>
<evidence type="ECO:0000256" key="2">
    <source>
        <dbReference type="ARBA" id="ARBA00004319"/>
    </source>
</evidence>
<dbReference type="Pfam" id="PF18401">
    <property type="entry name" value="Thioredoxin_13"/>
    <property type="match status" value="1"/>
</dbReference>
<feature type="domain" description="UGGT thioredoxin-like" evidence="11">
    <location>
        <begin position="53"/>
        <end position="221"/>
    </location>
</feature>
<keyword evidence="5" id="KW-0808">Transferase</keyword>
<dbReference type="InterPro" id="IPR040693">
    <property type="entry name" value="UGGT_TRXL_1"/>
</dbReference>
<dbReference type="Gene3D" id="3.90.550.10">
    <property type="entry name" value="Spore Coat Polysaccharide Biosynthesis Protein SpsA, Chain A"/>
    <property type="match status" value="1"/>
</dbReference>
<gene>
    <name evidence="16" type="ORF">GOMPHAMPRED_005736</name>
</gene>